<evidence type="ECO:0000313" key="3">
    <source>
        <dbReference type="Proteomes" id="UP000254937"/>
    </source>
</evidence>
<protein>
    <submittedName>
        <fullName evidence="2">Uncharacterized protein</fullName>
    </submittedName>
</protein>
<name>A0A370PRV8_ASPPH</name>
<dbReference type="AlphaFoldDB" id="A0A370PRV8"/>
<feature type="region of interest" description="Disordered" evidence="1">
    <location>
        <begin position="1"/>
        <end position="99"/>
    </location>
</feature>
<evidence type="ECO:0000313" key="2">
    <source>
        <dbReference type="EMBL" id="RDK44911.1"/>
    </source>
</evidence>
<proteinExistence type="predicted"/>
<organism evidence="2 3">
    <name type="scientific">Aspergillus phoenicis ATCC 13157</name>
    <dbReference type="NCBI Taxonomy" id="1353007"/>
    <lineage>
        <taxon>Eukaryota</taxon>
        <taxon>Fungi</taxon>
        <taxon>Dikarya</taxon>
        <taxon>Ascomycota</taxon>
        <taxon>Pezizomycotina</taxon>
        <taxon>Eurotiomycetes</taxon>
        <taxon>Eurotiomycetidae</taxon>
        <taxon>Eurotiales</taxon>
        <taxon>Aspergillaceae</taxon>
        <taxon>Aspergillus</taxon>
    </lineage>
</organism>
<feature type="compositionally biased region" description="Polar residues" evidence="1">
    <location>
        <begin position="31"/>
        <end position="48"/>
    </location>
</feature>
<feature type="compositionally biased region" description="Pro residues" evidence="1">
    <location>
        <begin position="1"/>
        <end position="10"/>
    </location>
</feature>
<accession>A0A370PRV8</accession>
<keyword evidence="3" id="KW-1185">Reference proteome</keyword>
<feature type="compositionally biased region" description="Low complexity" evidence="1">
    <location>
        <begin position="11"/>
        <end position="23"/>
    </location>
</feature>
<dbReference type="Proteomes" id="UP000254937">
    <property type="component" value="Unassembled WGS sequence"/>
</dbReference>
<dbReference type="EMBL" id="KZ851848">
    <property type="protein sequence ID" value="RDK44911.1"/>
    <property type="molecule type" value="Genomic_DNA"/>
</dbReference>
<gene>
    <name evidence="2" type="ORF">M752DRAFT_274202</name>
</gene>
<sequence length="99" mass="10708">MSPSRCPTPPSTSTSTTSTSTSTRRPHLSLPLSQDTISRAILSASTHSPKAITIDTTTTHPTSPSTPSYHTEGKSPLDWEFPLPPPPPPSPVEMRRFWA</sequence>
<feature type="compositionally biased region" description="Low complexity" evidence="1">
    <location>
        <begin position="56"/>
        <end position="70"/>
    </location>
</feature>
<reference evidence="2 3" key="1">
    <citation type="submission" date="2018-07" db="EMBL/GenBank/DDBJ databases">
        <title>Section-level genome sequencing of Aspergillus section Nigri to investigate inter- and intra-species variation.</title>
        <authorList>
            <consortium name="DOE Joint Genome Institute"/>
            <person name="Vesth T.C."/>
            <person name="Nybo J.L."/>
            <person name="Theobald S."/>
            <person name="Frisvad J.C."/>
            <person name="Larsen T.O."/>
            <person name="Nielsen K.F."/>
            <person name="Hoof J.B."/>
            <person name="Brandl J."/>
            <person name="Salamov A."/>
            <person name="Riley R."/>
            <person name="Gladden J.M."/>
            <person name="Phatale P."/>
            <person name="Nielsen M.T."/>
            <person name="Lyhne E.K."/>
            <person name="Kogle M.E."/>
            <person name="Strasser K."/>
            <person name="McDonnell E."/>
            <person name="Barry K."/>
            <person name="Clum A."/>
            <person name="Chen C."/>
            <person name="Nolan M."/>
            <person name="Sandor L."/>
            <person name="Kuo A."/>
            <person name="Lipzen A."/>
            <person name="Hainaut M."/>
            <person name="Drula E."/>
            <person name="Tsang A."/>
            <person name="Magnuson J.K."/>
            <person name="Henrissat B."/>
            <person name="Wiebenga A."/>
            <person name="Simmons B.A."/>
            <person name="Makela M.R."/>
            <person name="De vries R.P."/>
            <person name="Grigoriev I.V."/>
            <person name="Mortensen U.H."/>
            <person name="Baker S.E."/>
            <person name="Andersen M.R."/>
        </authorList>
    </citation>
    <scope>NUCLEOTIDE SEQUENCE [LARGE SCALE GENOMIC DNA]</scope>
    <source>
        <strain evidence="2 3">ATCC 13157</strain>
    </source>
</reference>
<feature type="compositionally biased region" description="Pro residues" evidence="1">
    <location>
        <begin position="82"/>
        <end position="91"/>
    </location>
</feature>
<evidence type="ECO:0000256" key="1">
    <source>
        <dbReference type="SAM" id="MobiDB-lite"/>
    </source>
</evidence>